<keyword evidence="1 2" id="KW-0456">Lyase</keyword>
<dbReference type="InterPro" id="IPR022313">
    <property type="entry name" value="Phe/His_NH3-lyase_AS"/>
</dbReference>
<dbReference type="InterPro" id="IPR024083">
    <property type="entry name" value="Fumarase/histidase_N"/>
</dbReference>
<gene>
    <name evidence="2" type="ORF">ALP92_02294</name>
</gene>
<evidence type="ECO:0000256" key="1">
    <source>
        <dbReference type="ARBA" id="ARBA00023239"/>
    </source>
</evidence>
<dbReference type="InterPro" id="IPR001106">
    <property type="entry name" value="Aromatic_Lyase"/>
</dbReference>
<name>A0A3M4RWD5_9PSED</name>
<comment type="caution">
    <text evidence="2">The sequence shown here is derived from an EMBL/GenBank/DDBJ whole genome shotgun (WGS) entry which is preliminary data.</text>
</comment>
<dbReference type="NCBIfam" id="NF006871">
    <property type="entry name" value="PRK09367.1"/>
    <property type="match status" value="1"/>
</dbReference>
<accession>A0A3M4RWD5</accession>
<organism evidence="2 3">
    <name type="scientific">Pseudomonas syringae pv. primulae</name>
    <dbReference type="NCBI Taxonomy" id="251707"/>
    <lineage>
        <taxon>Bacteria</taxon>
        <taxon>Pseudomonadati</taxon>
        <taxon>Pseudomonadota</taxon>
        <taxon>Gammaproteobacteria</taxon>
        <taxon>Pseudomonadales</taxon>
        <taxon>Pseudomonadaceae</taxon>
        <taxon>Pseudomonas</taxon>
    </lineage>
</organism>
<dbReference type="PROSITE" id="PS00488">
    <property type="entry name" value="PAL_HISTIDASE"/>
    <property type="match status" value="1"/>
</dbReference>
<dbReference type="Gene3D" id="1.10.275.10">
    <property type="entry name" value="Fumarase/aspartase (N-terminal domain)"/>
    <property type="match status" value="1"/>
</dbReference>
<protein>
    <submittedName>
        <fullName evidence="2">Histidine ammonia-lyase</fullName>
    </submittedName>
</protein>
<sequence length="510" mass="54972">MSHVFPIVIDDNFLSPQDLVSAARSGCSLRLHTGVVDKIDRAHRFVLEIAGAEALHYGINTGFGSLCTTHIDPADLSTLQHNLLKSHACGVGPTVSEEVSRVVTLIKLLTFRTGNSGVSLSTVNRIIDLWNHGVVGAIAQKGTVGASGDLAPLAHLFLPLIGLGQVWHRGVLRPSREVMDELKLAPLTLQPKDGLCLTNGVQYLNAWGALSTVRAKRLVALADLCAAMSMMGFSAARSFIEAQIHQTSLHPERGHVALHLRTLTHGSNHADLPHCNPAMEDPYSFRCAPQVHGAARQVVGYLETVIGNECNSVSDNPLVFPDTRQILTCGNLHGQSTAFALDFAAIGITDLSNISERRTYQLLSGQNGLPGFLVAKPGLNSGFMVVQYTSAALLNENKVLSNPASVDTIPTCHLQEDHVSMGGTSAYKLQTILDNCETILAIELMTACQAIDMNPGLQLSERGRAIYEAVREEIPFVKEDHLMAGLISKSRDLCQHSTVIAQQLAEMQAQ</sequence>
<dbReference type="Gene3D" id="1.20.200.10">
    <property type="entry name" value="Fumarase/aspartase (Central domain)"/>
    <property type="match status" value="1"/>
</dbReference>
<dbReference type="EMBL" id="RBRQ01000227">
    <property type="protein sequence ID" value="RMR06930.1"/>
    <property type="molecule type" value="Genomic_DNA"/>
</dbReference>
<dbReference type="InterPro" id="IPR008948">
    <property type="entry name" value="L-Aspartase-like"/>
</dbReference>
<evidence type="ECO:0000313" key="2">
    <source>
        <dbReference type="EMBL" id="RMR06930.1"/>
    </source>
</evidence>
<dbReference type="Proteomes" id="UP000276615">
    <property type="component" value="Unassembled WGS sequence"/>
</dbReference>
<dbReference type="RefSeq" id="WP_122283919.1">
    <property type="nucleotide sequence ID" value="NZ_RBRQ01000227.1"/>
</dbReference>
<dbReference type="FunFam" id="1.10.275.10:FF:000005">
    <property type="entry name" value="Histidine ammonia-lyase"/>
    <property type="match status" value="1"/>
</dbReference>
<evidence type="ECO:0000313" key="3">
    <source>
        <dbReference type="Proteomes" id="UP000276615"/>
    </source>
</evidence>
<reference evidence="2 3" key="1">
    <citation type="submission" date="2018-08" db="EMBL/GenBank/DDBJ databases">
        <title>Recombination of ecologically and evolutionarily significant loci maintains genetic cohesion in the Pseudomonas syringae species complex.</title>
        <authorList>
            <person name="Dillon M."/>
            <person name="Thakur S."/>
            <person name="Almeida R.N.D."/>
            <person name="Weir B.S."/>
            <person name="Guttman D.S."/>
        </authorList>
    </citation>
    <scope>NUCLEOTIDE SEQUENCE [LARGE SCALE GENOMIC DNA]</scope>
    <source>
        <strain evidence="2 3">ICMP 8670</strain>
    </source>
</reference>
<dbReference type="Pfam" id="PF00221">
    <property type="entry name" value="Lyase_aromatic"/>
    <property type="match status" value="1"/>
</dbReference>
<dbReference type="AlphaFoldDB" id="A0A3M4RWD5"/>
<dbReference type="PANTHER" id="PTHR10362">
    <property type="entry name" value="HISTIDINE AMMONIA-LYASE"/>
    <property type="match status" value="1"/>
</dbReference>
<dbReference type="CDD" id="cd00332">
    <property type="entry name" value="PAL-HAL"/>
    <property type="match status" value="1"/>
</dbReference>
<proteinExistence type="predicted"/>
<dbReference type="GO" id="GO:0016841">
    <property type="term" value="F:ammonia-lyase activity"/>
    <property type="evidence" value="ECO:0007669"/>
    <property type="project" value="InterPro"/>
</dbReference>
<dbReference type="SUPFAM" id="SSF48557">
    <property type="entry name" value="L-aspartase-like"/>
    <property type="match status" value="1"/>
</dbReference>